<evidence type="ECO:0000256" key="7">
    <source>
        <dbReference type="ARBA" id="ARBA00023139"/>
    </source>
</evidence>
<evidence type="ECO:0000256" key="5">
    <source>
        <dbReference type="ARBA" id="ARBA00023026"/>
    </source>
</evidence>
<evidence type="ECO:0000256" key="2">
    <source>
        <dbReference type="ARBA" id="ARBA00022656"/>
    </source>
</evidence>
<keyword evidence="4" id="KW-0430">Lectin</keyword>
<evidence type="ECO:0000256" key="1">
    <source>
        <dbReference type="ARBA" id="ARBA00004459"/>
    </source>
</evidence>
<feature type="chain" id="PRO_5024958928" evidence="10">
    <location>
        <begin position="21"/>
        <end position="182"/>
    </location>
</feature>
<dbReference type="PRINTS" id="PR01389">
    <property type="entry name" value="CDTOXINC"/>
</dbReference>
<organism evidence="11">
    <name type="scientific">Salmonella enterica</name>
    <name type="common">Salmonella choleraesuis</name>
    <dbReference type="NCBI Taxonomy" id="28901"/>
    <lineage>
        <taxon>Bacteria</taxon>
        <taxon>Pseudomonadati</taxon>
        <taxon>Pseudomonadota</taxon>
        <taxon>Gammaproteobacteria</taxon>
        <taxon>Enterobacterales</taxon>
        <taxon>Enterobacteriaceae</taxon>
        <taxon>Salmonella</taxon>
    </lineage>
</organism>
<dbReference type="InterPro" id="IPR003558">
    <property type="entry name" value="CDtoxinA/C"/>
</dbReference>
<gene>
    <name evidence="11" type="ORF">VH79_25000</name>
</gene>
<evidence type="ECO:0000256" key="9">
    <source>
        <dbReference type="ARBA" id="ARBA00023288"/>
    </source>
</evidence>
<keyword evidence="8" id="KW-0998">Cell outer membrane</keyword>
<dbReference type="GO" id="GO:0090729">
    <property type="term" value="F:toxin activity"/>
    <property type="evidence" value="ECO:0007669"/>
    <property type="project" value="UniProtKB-KW"/>
</dbReference>
<evidence type="ECO:0000256" key="6">
    <source>
        <dbReference type="ARBA" id="ARBA00023136"/>
    </source>
</evidence>
<dbReference type="PROSITE" id="PS51257">
    <property type="entry name" value="PROKAR_LIPOPROTEIN"/>
    <property type="match status" value="1"/>
</dbReference>
<dbReference type="GO" id="GO:0030246">
    <property type="term" value="F:carbohydrate binding"/>
    <property type="evidence" value="ECO:0007669"/>
    <property type="project" value="UniProtKB-KW"/>
</dbReference>
<evidence type="ECO:0000256" key="8">
    <source>
        <dbReference type="ARBA" id="ARBA00023237"/>
    </source>
</evidence>
<name>A0A5U3IWI2_SALER</name>
<dbReference type="InterPro" id="IPR003559">
    <property type="entry name" value="CDtoxinC"/>
</dbReference>
<evidence type="ECO:0000256" key="10">
    <source>
        <dbReference type="SAM" id="SignalP"/>
    </source>
</evidence>
<keyword evidence="5" id="KW-0843">Virulence</keyword>
<dbReference type="CDD" id="cd23413">
    <property type="entry name" value="beta-trefoil_Ricin_CdtC"/>
    <property type="match status" value="1"/>
</dbReference>
<accession>A0A5U3IWI2</accession>
<protein>
    <submittedName>
        <fullName evidence="11">Toxin</fullName>
    </submittedName>
</protein>
<dbReference type="GO" id="GO:0009279">
    <property type="term" value="C:cell outer membrane"/>
    <property type="evidence" value="ECO:0007669"/>
    <property type="project" value="UniProtKB-SubCell"/>
</dbReference>
<dbReference type="EMBL" id="AAGLUV010000030">
    <property type="protein sequence ID" value="EBP4586382.1"/>
    <property type="molecule type" value="Genomic_DNA"/>
</dbReference>
<evidence type="ECO:0000256" key="4">
    <source>
        <dbReference type="ARBA" id="ARBA00022734"/>
    </source>
</evidence>
<keyword evidence="9" id="KW-0449">Lipoprotein</keyword>
<dbReference type="Gene3D" id="2.80.10.50">
    <property type="match status" value="1"/>
</dbReference>
<keyword evidence="6" id="KW-0472">Membrane</keyword>
<dbReference type="AlphaFoldDB" id="A0A5U3IWI2"/>
<evidence type="ECO:0000313" key="11">
    <source>
        <dbReference type="EMBL" id="EBP4586382.1"/>
    </source>
</evidence>
<dbReference type="SUPFAM" id="SSF50370">
    <property type="entry name" value="Ricin B-like lectins"/>
    <property type="match status" value="1"/>
</dbReference>
<dbReference type="InterPro" id="IPR035992">
    <property type="entry name" value="Ricin_B-like_lectins"/>
</dbReference>
<feature type="signal peptide" evidence="10">
    <location>
        <begin position="1"/>
        <end position="20"/>
    </location>
</feature>
<comment type="caution">
    <text evidence="11">The sequence shown here is derived from an EMBL/GenBank/DDBJ whole genome shotgun (WGS) entry which is preliminary data.</text>
</comment>
<keyword evidence="3 10" id="KW-0732">Signal</keyword>
<comment type="subcellular location">
    <subcellularLocation>
        <location evidence="1">Cell outer membrane</location>
        <topology evidence="1">Lipid-anchor</topology>
    </subcellularLocation>
</comment>
<reference evidence="11" key="1">
    <citation type="submission" date="2018-07" db="EMBL/GenBank/DDBJ databases">
        <authorList>
            <consortium name="GenomeTrakr network: Whole genome sequencing for foodborne pathogen traceback"/>
        </authorList>
    </citation>
    <scope>NUCLEOTIDE SEQUENCE [LARGE SCALE GENOMIC DNA]</scope>
    <source>
        <strain evidence="11">FDA00008842</strain>
    </source>
</reference>
<keyword evidence="7" id="KW-0564">Palmitate</keyword>
<keyword evidence="2" id="KW-0800">Toxin</keyword>
<dbReference type="Pfam" id="PF03498">
    <property type="entry name" value="CDtoxinA"/>
    <property type="match status" value="1"/>
</dbReference>
<evidence type="ECO:0000256" key="3">
    <source>
        <dbReference type="ARBA" id="ARBA00022729"/>
    </source>
</evidence>
<dbReference type="Proteomes" id="UP000839610">
    <property type="component" value="Unassembled WGS sequence"/>
</dbReference>
<proteinExistence type="predicted"/>
<sequence length="182" mass="19847">MKLVIIIFLINILAGCVTSASNELNGVFDSENGSLFSIRNIQSGFMIPNTLDQHGRELKGWQLVPKVTPVEVLVNFPGGWVQFKDPFSSNCLAAQRSLAINKSTCDINNKDTLFILIPSTTGAVQIQSVSSGLCIIDKGSNDNFQFGKCIADFQHPDLIIPEKNLWMLNPPVTASSVAPLRV</sequence>